<sequence length="380" mass="45421">MDFCINLPQFFDQTGMMLLRLREDSTWQLVHNDPKFIEKAQDSRIYWMDGNVVVSFNDDSVDGFPISYRVLTMDNNSSPYSFHLSPAREMLVHYPTDKIEKNATLLIEDVVQYEFNHGFFTILYKNEKICSPVYHFQHMNEKYGSNILFSMSTPAIHYKDDKFLAVGHTKIDYRRSYSEYPEFNAFVKSCPHDHYHDKYIYLMFLYEFNSSLEITRISFYFIPIHHHKSEEKYLVFPSGLFEYNERIYITYGENDIKMKMVDFHREEIETLLDYEQDKKLAPHCAFLERDVVDFTEIIPQSKEPNTFVFNNSMIHWKDDLFLSVYRIVSMQSENKTFCDPMNIWYEVWGWGSESEDIDIKEEDGAGPRLLKTSNRFRKIK</sequence>
<accession>A0A6C0K3J8</accession>
<proteinExistence type="predicted"/>
<name>A0A6C0K3J8_9ZZZZ</name>
<protein>
    <submittedName>
        <fullName evidence="1">Uncharacterized protein</fullName>
    </submittedName>
</protein>
<evidence type="ECO:0000313" key="1">
    <source>
        <dbReference type="EMBL" id="QHU11721.1"/>
    </source>
</evidence>
<organism evidence="1">
    <name type="scientific">viral metagenome</name>
    <dbReference type="NCBI Taxonomy" id="1070528"/>
    <lineage>
        <taxon>unclassified sequences</taxon>
        <taxon>metagenomes</taxon>
        <taxon>organismal metagenomes</taxon>
    </lineage>
</organism>
<dbReference type="EMBL" id="MN740788">
    <property type="protein sequence ID" value="QHU11721.1"/>
    <property type="molecule type" value="Genomic_DNA"/>
</dbReference>
<reference evidence="1" key="1">
    <citation type="journal article" date="2020" name="Nature">
        <title>Giant virus diversity and host interactions through global metagenomics.</title>
        <authorList>
            <person name="Schulz F."/>
            <person name="Roux S."/>
            <person name="Paez-Espino D."/>
            <person name="Jungbluth S."/>
            <person name="Walsh D.A."/>
            <person name="Denef V.J."/>
            <person name="McMahon K.D."/>
            <person name="Konstantinidis K.T."/>
            <person name="Eloe-Fadrosh E.A."/>
            <person name="Kyrpides N.C."/>
            <person name="Woyke T."/>
        </authorList>
    </citation>
    <scope>NUCLEOTIDE SEQUENCE</scope>
    <source>
        <strain evidence="1">GVMAG-S-1101169-75</strain>
    </source>
</reference>
<dbReference type="AlphaFoldDB" id="A0A6C0K3J8"/>